<dbReference type="InterPro" id="IPR016071">
    <property type="entry name" value="Staphylococal_nuclease_OB-fold"/>
</dbReference>
<keyword evidence="2" id="KW-0255">Endonuclease</keyword>
<evidence type="ECO:0000313" key="6">
    <source>
        <dbReference type="Proteomes" id="UP000066995"/>
    </source>
</evidence>
<protein>
    <recommendedName>
        <fullName evidence="4">TNase-like domain-containing protein</fullName>
    </recommendedName>
</protein>
<dbReference type="Pfam" id="PF00565">
    <property type="entry name" value="SNase"/>
    <property type="match status" value="1"/>
</dbReference>
<keyword evidence="1" id="KW-0540">Nuclease</keyword>
<evidence type="ECO:0000256" key="3">
    <source>
        <dbReference type="ARBA" id="ARBA00022801"/>
    </source>
</evidence>
<name>W0QFI3_9PAST</name>
<evidence type="ECO:0000256" key="1">
    <source>
        <dbReference type="ARBA" id="ARBA00022722"/>
    </source>
</evidence>
<sequence length="222" mass="25779">MKFLYSIIFYLLFSTAYTAERQLQCKVVSISDGDTLTCLLNKAQIKVRLQYIDAPEQAQAYGSKAKQTLANFIFSKNVTLTFYGYDRYQRMLAVVYYNNENINLKLVESGMAWAYTTKKEYNNAQQQAQSRKTGLWQDYSPVNPSEWRKIHNQLPQQAVKKAKNFANGTLIVNCQTKLSCNKIGDFELAKLYFQQCGWKELDGNNDNIPCNKLYRKQNLNHR</sequence>
<keyword evidence="6" id="KW-1185">Reference proteome</keyword>
<dbReference type="GO" id="GO:0016787">
    <property type="term" value="F:hydrolase activity"/>
    <property type="evidence" value="ECO:0007669"/>
    <property type="project" value="UniProtKB-KW"/>
</dbReference>
<dbReference type="Gene3D" id="2.40.50.90">
    <property type="match status" value="1"/>
</dbReference>
<keyword evidence="3" id="KW-0378">Hydrolase</keyword>
<dbReference type="PANTHER" id="PTHR12302:SF3">
    <property type="entry name" value="SERINE_THREONINE-PROTEIN KINASE 31"/>
    <property type="match status" value="1"/>
</dbReference>
<dbReference type="GO" id="GO:0003676">
    <property type="term" value="F:nucleic acid binding"/>
    <property type="evidence" value="ECO:0007669"/>
    <property type="project" value="InterPro"/>
</dbReference>
<dbReference type="PANTHER" id="PTHR12302">
    <property type="entry name" value="EBNA2 BINDING PROTEIN P100"/>
    <property type="match status" value="1"/>
</dbReference>
<dbReference type="InterPro" id="IPR002071">
    <property type="entry name" value="Thermonucl_AS"/>
</dbReference>
<dbReference type="PROSITE" id="PS01123">
    <property type="entry name" value="TNASE_1"/>
    <property type="match status" value="1"/>
</dbReference>
<dbReference type="AlphaFoldDB" id="W0QFI3"/>
<dbReference type="eggNOG" id="COG1525">
    <property type="taxonomic scope" value="Bacteria"/>
</dbReference>
<dbReference type="PROSITE" id="PS50830">
    <property type="entry name" value="TNASE_3"/>
    <property type="match status" value="1"/>
</dbReference>
<dbReference type="OrthoDB" id="9805504at2"/>
<dbReference type="STRING" id="1433287.X808_14810"/>
<dbReference type="SUPFAM" id="SSF50199">
    <property type="entry name" value="Staphylococcal nuclease"/>
    <property type="match status" value="1"/>
</dbReference>
<dbReference type="Proteomes" id="UP000066995">
    <property type="component" value="Chromosome"/>
</dbReference>
<evidence type="ECO:0000256" key="2">
    <source>
        <dbReference type="ARBA" id="ARBA00022759"/>
    </source>
</evidence>
<dbReference type="PATRIC" id="fig|1433287.3.peg.1482"/>
<evidence type="ECO:0000259" key="4">
    <source>
        <dbReference type="PROSITE" id="PS50830"/>
    </source>
</evidence>
<dbReference type="EMBL" id="CP006943">
    <property type="protein sequence ID" value="AHG76003.1"/>
    <property type="molecule type" value="Genomic_DNA"/>
</dbReference>
<dbReference type="SMART" id="SM00318">
    <property type="entry name" value="SNc"/>
    <property type="match status" value="1"/>
</dbReference>
<dbReference type="PROSITE" id="PS01284">
    <property type="entry name" value="TNASE_2"/>
    <property type="match status" value="1"/>
</dbReference>
<accession>W0QFI3</accession>
<evidence type="ECO:0000313" key="5">
    <source>
        <dbReference type="EMBL" id="AHG76003.1"/>
    </source>
</evidence>
<reference evidence="5 6" key="1">
    <citation type="submission" date="2013-12" db="EMBL/GenBank/DDBJ databases">
        <title>Annotation of the Mannheimia varigena USDA-ARS-USMARC-1296 complete genome.</title>
        <authorList>
            <person name="Harhay G.P."/>
            <person name="Clawson M.L."/>
            <person name="Murray R.W."/>
            <person name="Lubbers B.V."/>
            <person name="Heaton M.P."/>
            <person name="Chitko-Mckown C.G."/>
            <person name="Harhay D.M."/>
            <person name="Smith T.P.L."/>
        </authorList>
    </citation>
    <scope>NUCLEOTIDE SEQUENCE [LARGE SCALE GENOMIC DNA]</scope>
    <source>
        <strain evidence="5 6">USDA-ARS-USMARC-1296</strain>
    </source>
</reference>
<dbReference type="InterPro" id="IPR035437">
    <property type="entry name" value="SNase_OB-fold_sf"/>
</dbReference>
<dbReference type="RefSeq" id="WP_025217706.1">
    <property type="nucleotide sequence ID" value="NZ_CP006943.1"/>
</dbReference>
<feature type="domain" description="TNase-like" evidence="4">
    <location>
        <begin position="21"/>
        <end position="138"/>
    </location>
</feature>
<proteinExistence type="predicted"/>
<organism evidence="5 6">
    <name type="scientific">Mannheimia varigena USDA-ARS-USMARC-1296</name>
    <dbReference type="NCBI Taxonomy" id="1433287"/>
    <lineage>
        <taxon>Bacteria</taxon>
        <taxon>Pseudomonadati</taxon>
        <taxon>Pseudomonadota</taxon>
        <taxon>Gammaproteobacteria</taxon>
        <taxon>Pasteurellales</taxon>
        <taxon>Pasteurellaceae</taxon>
        <taxon>Mannheimia</taxon>
    </lineage>
</organism>
<gene>
    <name evidence="5" type="ORF">X808_14810</name>
</gene>
<dbReference type="GO" id="GO:0004519">
    <property type="term" value="F:endonuclease activity"/>
    <property type="evidence" value="ECO:0007669"/>
    <property type="project" value="UniProtKB-KW"/>
</dbReference>
<dbReference type="HOGENOM" id="CLU_046484_7_0_6"/>
<dbReference type="KEGG" id="mvi:X808_14810"/>